<dbReference type="InterPro" id="IPR013324">
    <property type="entry name" value="RNA_pol_sigma_r3/r4-like"/>
</dbReference>
<dbReference type="Pfam" id="PF10099">
    <property type="entry name" value="RskA_C"/>
    <property type="match status" value="1"/>
</dbReference>
<gene>
    <name evidence="4" type="ORF">UFOPK3547_01543</name>
</gene>
<dbReference type="Gene3D" id="1.10.10.10">
    <property type="entry name" value="Winged helix-like DNA-binding domain superfamily/Winged helix DNA-binding domain"/>
    <property type="match status" value="1"/>
</dbReference>
<dbReference type="InterPro" id="IPR018764">
    <property type="entry name" value="RskA_C"/>
</dbReference>
<dbReference type="AlphaFoldDB" id="A0A6J6A0I3"/>
<dbReference type="GO" id="GO:0003700">
    <property type="term" value="F:DNA-binding transcription factor activity"/>
    <property type="evidence" value="ECO:0007669"/>
    <property type="project" value="InterPro"/>
</dbReference>
<evidence type="ECO:0000256" key="1">
    <source>
        <dbReference type="SAM" id="MobiDB-lite"/>
    </source>
</evidence>
<name>A0A6J6A0I3_9ZZZZ</name>
<dbReference type="SUPFAM" id="SSF88659">
    <property type="entry name" value="Sigma3 and sigma4 domains of RNA polymerase sigma factors"/>
    <property type="match status" value="1"/>
</dbReference>
<feature type="region of interest" description="Disordered" evidence="1">
    <location>
        <begin position="116"/>
        <end position="135"/>
    </location>
</feature>
<organism evidence="4">
    <name type="scientific">freshwater metagenome</name>
    <dbReference type="NCBI Taxonomy" id="449393"/>
    <lineage>
        <taxon>unclassified sequences</taxon>
        <taxon>metagenomes</taxon>
        <taxon>ecological metagenomes</taxon>
    </lineage>
</organism>
<protein>
    <submittedName>
        <fullName evidence="4">Unannotated protein</fullName>
    </submittedName>
</protein>
<proteinExistence type="predicted"/>
<accession>A0A6J6A0I3</accession>
<evidence type="ECO:0000313" key="4">
    <source>
        <dbReference type="EMBL" id="CAB4346989.1"/>
    </source>
</evidence>
<dbReference type="Pfam" id="PF04545">
    <property type="entry name" value="Sigma70_r4"/>
    <property type="match status" value="1"/>
</dbReference>
<dbReference type="InterPro" id="IPR007630">
    <property type="entry name" value="RNA_pol_sigma70_r4"/>
</dbReference>
<evidence type="ECO:0000259" key="2">
    <source>
        <dbReference type="Pfam" id="PF04545"/>
    </source>
</evidence>
<dbReference type="InterPro" id="IPR036388">
    <property type="entry name" value="WH-like_DNA-bd_sf"/>
</dbReference>
<dbReference type="GO" id="GO:0006352">
    <property type="term" value="P:DNA-templated transcription initiation"/>
    <property type="evidence" value="ECO:0007669"/>
    <property type="project" value="InterPro"/>
</dbReference>
<reference evidence="4" key="1">
    <citation type="submission" date="2020-05" db="EMBL/GenBank/DDBJ databases">
        <authorList>
            <person name="Chiriac C."/>
            <person name="Salcher M."/>
            <person name="Ghai R."/>
            <person name="Kavagutti S V."/>
        </authorList>
    </citation>
    <scope>NUCLEOTIDE SEQUENCE</scope>
</reference>
<feature type="domain" description="Anti-sigma K factor RskA C-terminal" evidence="3">
    <location>
        <begin position="147"/>
        <end position="292"/>
    </location>
</feature>
<evidence type="ECO:0000259" key="3">
    <source>
        <dbReference type="Pfam" id="PF10099"/>
    </source>
</evidence>
<sequence>MTALESLPADQQAVLNLLVGQQKTYAAIAASLSLTEEAVSERAYEALCTLASPEKAPAMKRRSELCDYLLGQLPDSQISKTRDSLAKSPADRAWARAASAPLSAIPGGTIAEIPGATGPAPPKIEQASSAQASVGGGERSRGGLYVLAAAALAVALGAGFMIGRSSSPGDSAVGSSSTTRSATTAAKVTPIAQAALKPPAGAPASKAIGVAEISLQSGSRVLSVVAKAMPSPPAGTQYGVWLTATGKPPVWLGYFQEIGKTGGIALQGTLSGDPKLYSGVQISREKASSTPKSPGTTYLVGALRFSGS</sequence>
<dbReference type="GO" id="GO:0005886">
    <property type="term" value="C:plasma membrane"/>
    <property type="evidence" value="ECO:0007669"/>
    <property type="project" value="InterPro"/>
</dbReference>
<dbReference type="EMBL" id="CAESAN010000167">
    <property type="protein sequence ID" value="CAB4346989.1"/>
    <property type="molecule type" value="Genomic_DNA"/>
</dbReference>
<feature type="domain" description="RNA polymerase sigma-70 region 4" evidence="2">
    <location>
        <begin position="3"/>
        <end position="47"/>
    </location>
</feature>